<gene>
    <name evidence="1" type="ORF">LCGC14_2985600</name>
</gene>
<protein>
    <submittedName>
        <fullName evidence="1">Uncharacterized protein</fullName>
    </submittedName>
</protein>
<reference evidence="1" key="1">
    <citation type="journal article" date="2015" name="Nature">
        <title>Complex archaea that bridge the gap between prokaryotes and eukaryotes.</title>
        <authorList>
            <person name="Spang A."/>
            <person name="Saw J.H."/>
            <person name="Jorgensen S.L."/>
            <person name="Zaremba-Niedzwiedzka K."/>
            <person name="Martijn J."/>
            <person name="Lind A.E."/>
            <person name="van Eijk R."/>
            <person name="Schleper C."/>
            <person name="Guy L."/>
            <person name="Ettema T.J."/>
        </authorList>
    </citation>
    <scope>NUCLEOTIDE SEQUENCE</scope>
</reference>
<evidence type="ECO:0000313" key="1">
    <source>
        <dbReference type="EMBL" id="KKK64300.1"/>
    </source>
</evidence>
<dbReference type="EMBL" id="LAZR01061082">
    <property type="protein sequence ID" value="KKK64300.1"/>
    <property type="molecule type" value="Genomic_DNA"/>
</dbReference>
<comment type="caution">
    <text evidence="1">The sequence shown here is derived from an EMBL/GenBank/DDBJ whole genome shotgun (WGS) entry which is preliminary data.</text>
</comment>
<sequence>FGKWYIVEDNLADGTHRYVKGSSDYTTNWTNKTNLTYGYFYDVF</sequence>
<feature type="non-terminal residue" evidence="1">
    <location>
        <position position="1"/>
    </location>
</feature>
<name>A0A0F8XSW5_9ZZZZ</name>
<accession>A0A0F8XSW5</accession>
<proteinExistence type="predicted"/>
<dbReference type="AlphaFoldDB" id="A0A0F8XSW5"/>
<organism evidence="1">
    <name type="scientific">marine sediment metagenome</name>
    <dbReference type="NCBI Taxonomy" id="412755"/>
    <lineage>
        <taxon>unclassified sequences</taxon>
        <taxon>metagenomes</taxon>
        <taxon>ecological metagenomes</taxon>
    </lineage>
</organism>